<dbReference type="GO" id="GO:0046686">
    <property type="term" value="P:response to cadmium ion"/>
    <property type="evidence" value="ECO:0007669"/>
    <property type="project" value="TreeGrafter"/>
</dbReference>
<gene>
    <name evidence="2" type="ORF">GCM10007964_45630</name>
</gene>
<dbReference type="GO" id="GO:0032791">
    <property type="term" value="F:lead ion binding"/>
    <property type="evidence" value="ECO:0007669"/>
    <property type="project" value="TreeGrafter"/>
</dbReference>
<protein>
    <submittedName>
        <fullName evidence="2">Transcriptional regulator</fullName>
    </submittedName>
</protein>
<dbReference type="RefSeq" id="WP_189165061.1">
    <property type="nucleotide sequence ID" value="NZ_BMNT01000025.1"/>
</dbReference>
<dbReference type="GO" id="GO:0003700">
    <property type="term" value="F:DNA-binding transcription factor activity"/>
    <property type="evidence" value="ECO:0007669"/>
    <property type="project" value="InterPro"/>
</dbReference>
<evidence type="ECO:0000259" key="1">
    <source>
        <dbReference type="PROSITE" id="PS50987"/>
    </source>
</evidence>
<dbReference type="Gene3D" id="1.10.10.10">
    <property type="entry name" value="Winged helix-like DNA-binding domain superfamily/Winged helix DNA-binding domain"/>
    <property type="match status" value="1"/>
</dbReference>
<dbReference type="InterPro" id="IPR001845">
    <property type="entry name" value="HTH_ArsR_DNA-bd_dom"/>
</dbReference>
<dbReference type="GO" id="GO:0003677">
    <property type="term" value="F:DNA binding"/>
    <property type="evidence" value="ECO:0007669"/>
    <property type="project" value="TreeGrafter"/>
</dbReference>
<dbReference type="SMART" id="SM00418">
    <property type="entry name" value="HTH_ARSR"/>
    <property type="match status" value="1"/>
</dbReference>
<dbReference type="InterPro" id="IPR036390">
    <property type="entry name" value="WH_DNA-bd_sf"/>
</dbReference>
<feature type="domain" description="HTH arsR-type" evidence="1">
    <location>
        <begin position="1"/>
        <end position="92"/>
    </location>
</feature>
<sequence>MDVDVAAAAGLFSDRTRADVVAALLDGRALTAGELARLAGVSAPTVSSHLRRLLDAGLLAVETQGRHRYYRLSDERVGRAFEALAALAPVRPVRSLRQSRGAEALRTARTCYDHLAGRVAVLLAEALIEEAVLVRHADGYTLGAAGEERLTAFGLDVAALGRSRRSFAHPCLDWSERRHHVAGALGAALLTHMIDLGWLDRHPRNRAVRIRPAARQGLSQAFGCDLPDQPVVA</sequence>
<reference evidence="2" key="2">
    <citation type="submission" date="2020-09" db="EMBL/GenBank/DDBJ databases">
        <authorList>
            <person name="Sun Q."/>
            <person name="Ohkuma M."/>
        </authorList>
    </citation>
    <scope>NUCLEOTIDE SEQUENCE</scope>
    <source>
        <strain evidence="2">JCM 13064</strain>
    </source>
</reference>
<organism evidence="2 3">
    <name type="scientific">Sphaerisporangium melleum</name>
    <dbReference type="NCBI Taxonomy" id="321316"/>
    <lineage>
        <taxon>Bacteria</taxon>
        <taxon>Bacillati</taxon>
        <taxon>Actinomycetota</taxon>
        <taxon>Actinomycetes</taxon>
        <taxon>Streptosporangiales</taxon>
        <taxon>Streptosporangiaceae</taxon>
        <taxon>Sphaerisporangium</taxon>
    </lineage>
</organism>
<dbReference type="InterPro" id="IPR052543">
    <property type="entry name" value="HTH_Metal-responsive_Reg"/>
</dbReference>
<dbReference type="AlphaFoldDB" id="A0A917RB60"/>
<dbReference type="PROSITE" id="PS50987">
    <property type="entry name" value="HTH_ARSR_2"/>
    <property type="match status" value="1"/>
</dbReference>
<dbReference type="InterPro" id="IPR011991">
    <property type="entry name" value="ArsR-like_HTH"/>
</dbReference>
<dbReference type="PRINTS" id="PR00778">
    <property type="entry name" value="HTHARSR"/>
</dbReference>
<name>A0A917RB60_9ACTN</name>
<comment type="caution">
    <text evidence="2">The sequence shown here is derived from an EMBL/GenBank/DDBJ whole genome shotgun (WGS) entry which is preliminary data.</text>
</comment>
<keyword evidence="3" id="KW-1185">Reference proteome</keyword>
<dbReference type="Pfam" id="PF12840">
    <property type="entry name" value="HTH_20"/>
    <property type="match status" value="1"/>
</dbReference>
<evidence type="ECO:0000313" key="3">
    <source>
        <dbReference type="Proteomes" id="UP000645217"/>
    </source>
</evidence>
<dbReference type="EMBL" id="BMNT01000025">
    <property type="protein sequence ID" value="GGK98306.1"/>
    <property type="molecule type" value="Genomic_DNA"/>
</dbReference>
<dbReference type="Proteomes" id="UP000645217">
    <property type="component" value="Unassembled WGS sequence"/>
</dbReference>
<dbReference type="SUPFAM" id="SSF46785">
    <property type="entry name" value="Winged helix' DNA-binding domain"/>
    <property type="match status" value="1"/>
</dbReference>
<dbReference type="CDD" id="cd00090">
    <property type="entry name" value="HTH_ARSR"/>
    <property type="match status" value="1"/>
</dbReference>
<dbReference type="InterPro" id="IPR036388">
    <property type="entry name" value="WH-like_DNA-bd_sf"/>
</dbReference>
<dbReference type="GO" id="GO:0097063">
    <property type="term" value="F:cadmium ion sensor activity"/>
    <property type="evidence" value="ECO:0007669"/>
    <property type="project" value="TreeGrafter"/>
</dbReference>
<dbReference type="PANTHER" id="PTHR39168">
    <property type="entry name" value="TRANSCRIPTIONAL REGULATOR-RELATED"/>
    <property type="match status" value="1"/>
</dbReference>
<dbReference type="GO" id="GO:0010288">
    <property type="term" value="P:response to lead ion"/>
    <property type="evidence" value="ECO:0007669"/>
    <property type="project" value="TreeGrafter"/>
</dbReference>
<accession>A0A917RB60</accession>
<dbReference type="PANTHER" id="PTHR39168:SF1">
    <property type="entry name" value="TRANSCRIPTIONAL REGULATORY PROTEIN"/>
    <property type="match status" value="1"/>
</dbReference>
<evidence type="ECO:0000313" key="2">
    <source>
        <dbReference type="EMBL" id="GGK98306.1"/>
    </source>
</evidence>
<proteinExistence type="predicted"/>
<dbReference type="NCBIfam" id="NF033788">
    <property type="entry name" value="HTH_metalloreg"/>
    <property type="match status" value="1"/>
</dbReference>
<reference evidence="2" key="1">
    <citation type="journal article" date="2014" name="Int. J. Syst. Evol. Microbiol.">
        <title>Complete genome sequence of Corynebacterium casei LMG S-19264T (=DSM 44701T), isolated from a smear-ripened cheese.</title>
        <authorList>
            <consortium name="US DOE Joint Genome Institute (JGI-PGF)"/>
            <person name="Walter F."/>
            <person name="Albersmeier A."/>
            <person name="Kalinowski J."/>
            <person name="Ruckert C."/>
        </authorList>
    </citation>
    <scope>NUCLEOTIDE SEQUENCE</scope>
    <source>
        <strain evidence="2">JCM 13064</strain>
    </source>
</reference>